<dbReference type="Proteomes" id="UP000265614">
    <property type="component" value="Unassembled WGS sequence"/>
</dbReference>
<evidence type="ECO:0000313" key="4">
    <source>
        <dbReference type="Proteomes" id="UP000265614"/>
    </source>
</evidence>
<evidence type="ECO:0000259" key="2">
    <source>
        <dbReference type="Pfam" id="PF01050"/>
    </source>
</evidence>
<dbReference type="EMBL" id="QZEZ01000001">
    <property type="protein sequence ID" value="RJK98185.1"/>
    <property type="molecule type" value="Genomic_DNA"/>
</dbReference>
<dbReference type="OrthoDB" id="9806359at2"/>
<dbReference type="InterPro" id="IPR014710">
    <property type="entry name" value="RmlC-like_jellyroll"/>
</dbReference>
<dbReference type="Gene3D" id="2.60.120.10">
    <property type="entry name" value="Jelly Rolls"/>
    <property type="match status" value="1"/>
</dbReference>
<sequence>MTPVDLTTPPAPRTGGSVAPSLPVVVTDERPWGRFDLLTLNQRSTVKVLTVDPGCRLSLQRHTSRDEWWTALDPGLEVEVGGRTSLLTVGERVWIPRGTTHRVRCTGSAPARFLEVAFGDFDECDIERLEDDYARLQPDATAQR</sequence>
<dbReference type="GO" id="GO:0005976">
    <property type="term" value="P:polysaccharide metabolic process"/>
    <property type="evidence" value="ECO:0007669"/>
    <property type="project" value="InterPro"/>
</dbReference>
<dbReference type="Pfam" id="PF01050">
    <property type="entry name" value="MannoseP_isomer"/>
    <property type="match status" value="1"/>
</dbReference>
<dbReference type="InterPro" id="IPR011051">
    <property type="entry name" value="RmlC_Cupin_sf"/>
</dbReference>
<gene>
    <name evidence="3" type="ORF">D5H78_04570</name>
</gene>
<reference evidence="3 4" key="1">
    <citation type="submission" date="2018-09" db="EMBL/GenBank/DDBJ databases">
        <title>YIM 75000 draft genome.</title>
        <authorList>
            <person name="Tang S."/>
            <person name="Feng Y."/>
        </authorList>
    </citation>
    <scope>NUCLEOTIDE SEQUENCE [LARGE SCALE GENOMIC DNA]</scope>
    <source>
        <strain evidence="3 4">YIM 75000</strain>
    </source>
</reference>
<feature type="region of interest" description="Disordered" evidence="1">
    <location>
        <begin position="1"/>
        <end position="20"/>
    </location>
</feature>
<accession>A0A3A3ZN39</accession>
<dbReference type="SUPFAM" id="SSF51182">
    <property type="entry name" value="RmlC-like cupins"/>
    <property type="match status" value="1"/>
</dbReference>
<dbReference type="GO" id="GO:0004475">
    <property type="term" value="F:mannose-1-phosphate guanylyltransferase (GTP) activity"/>
    <property type="evidence" value="ECO:0007669"/>
    <property type="project" value="TreeGrafter"/>
</dbReference>
<dbReference type="CDD" id="cd02213">
    <property type="entry name" value="cupin_PMI_typeII_C"/>
    <property type="match status" value="1"/>
</dbReference>
<dbReference type="RefSeq" id="WP_119949111.1">
    <property type="nucleotide sequence ID" value="NZ_QZEZ01000001.1"/>
</dbReference>
<feature type="domain" description="Mannose-6-phosphate isomerase type II C-terminal" evidence="2">
    <location>
        <begin position="29"/>
        <end position="131"/>
    </location>
</feature>
<proteinExistence type="predicted"/>
<dbReference type="PANTHER" id="PTHR46390:SF1">
    <property type="entry name" value="MANNOSE-1-PHOSPHATE GUANYLYLTRANSFERASE"/>
    <property type="match status" value="1"/>
</dbReference>
<dbReference type="InterPro" id="IPR051161">
    <property type="entry name" value="Mannose-6P_isomerase_type2"/>
</dbReference>
<evidence type="ECO:0000313" key="3">
    <source>
        <dbReference type="EMBL" id="RJK98185.1"/>
    </source>
</evidence>
<name>A0A3A3ZN39_9ACTN</name>
<dbReference type="AlphaFoldDB" id="A0A3A3ZN39"/>
<keyword evidence="4" id="KW-1185">Reference proteome</keyword>
<dbReference type="InterPro" id="IPR001538">
    <property type="entry name" value="Man6P_isomerase-2_C"/>
</dbReference>
<comment type="caution">
    <text evidence="3">The sequence shown here is derived from an EMBL/GenBank/DDBJ whole genome shotgun (WGS) entry which is preliminary data.</text>
</comment>
<organism evidence="3 4">
    <name type="scientific">Vallicoccus soli</name>
    <dbReference type="NCBI Taxonomy" id="2339232"/>
    <lineage>
        <taxon>Bacteria</taxon>
        <taxon>Bacillati</taxon>
        <taxon>Actinomycetota</taxon>
        <taxon>Actinomycetes</taxon>
        <taxon>Motilibacterales</taxon>
        <taxon>Vallicoccaceae</taxon>
        <taxon>Vallicoccus</taxon>
    </lineage>
</organism>
<dbReference type="GO" id="GO:0009298">
    <property type="term" value="P:GDP-mannose biosynthetic process"/>
    <property type="evidence" value="ECO:0007669"/>
    <property type="project" value="TreeGrafter"/>
</dbReference>
<dbReference type="PANTHER" id="PTHR46390">
    <property type="entry name" value="MANNOSE-1-PHOSPHATE GUANYLYLTRANSFERASE"/>
    <property type="match status" value="1"/>
</dbReference>
<evidence type="ECO:0000256" key="1">
    <source>
        <dbReference type="SAM" id="MobiDB-lite"/>
    </source>
</evidence>
<protein>
    <submittedName>
        <fullName evidence="3">Cupin domain-containing protein</fullName>
    </submittedName>
</protein>